<evidence type="ECO:0000256" key="2">
    <source>
        <dbReference type="PIRSR" id="PIRSR613078-2"/>
    </source>
</evidence>
<evidence type="ECO:0000313" key="3">
    <source>
        <dbReference type="EMBL" id="RDB29176.1"/>
    </source>
</evidence>
<feature type="active site" description="Proton donor/acceptor" evidence="1">
    <location>
        <position position="95"/>
    </location>
</feature>
<dbReference type="SMART" id="SM00855">
    <property type="entry name" value="PGAM"/>
    <property type="match status" value="1"/>
</dbReference>
<evidence type="ECO:0000256" key="1">
    <source>
        <dbReference type="PIRSR" id="PIRSR613078-1"/>
    </source>
</evidence>
<dbReference type="AlphaFoldDB" id="A0A369KE20"/>
<feature type="active site" description="Tele-phosphohistidine intermediate" evidence="1">
    <location>
        <position position="13"/>
    </location>
</feature>
<protein>
    <submittedName>
        <fullName evidence="3">Sedoheptulose 1,7-bisphosphatase</fullName>
    </submittedName>
</protein>
<dbReference type="InterPro" id="IPR029033">
    <property type="entry name" value="His_PPase_superfam"/>
</dbReference>
<accession>A0A369KE20</accession>
<dbReference type="FunCoup" id="A0A369KE20">
    <property type="interactions" value="295"/>
</dbReference>
<dbReference type="PANTHER" id="PTHR48100:SF15">
    <property type="entry name" value="SEDOHEPTULOSE 1,7-BISPHOSPHATASE"/>
    <property type="match status" value="1"/>
</dbReference>
<dbReference type="Pfam" id="PF00300">
    <property type="entry name" value="His_Phos_1"/>
    <property type="match status" value="1"/>
</dbReference>
<dbReference type="GO" id="GO:0046390">
    <property type="term" value="P:ribose phosphate biosynthetic process"/>
    <property type="evidence" value="ECO:0007669"/>
    <property type="project" value="TreeGrafter"/>
</dbReference>
<dbReference type="PIRSF" id="PIRSF000709">
    <property type="entry name" value="6PFK_2-Ptase"/>
    <property type="match status" value="1"/>
</dbReference>
<feature type="binding site" evidence="2">
    <location>
        <begin position="25"/>
        <end position="26"/>
    </location>
    <ligand>
        <name>substrate</name>
    </ligand>
</feature>
<gene>
    <name evidence="3" type="primary">SHB17</name>
    <name evidence="3" type="ORF">Hypma_015669</name>
</gene>
<proteinExistence type="predicted"/>
<dbReference type="OrthoDB" id="4818801at2759"/>
<feature type="binding site" evidence="2">
    <location>
        <position position="69"/>
    </location>
    <ligand>
        <name>substrate</name>
    </ligand>
</feature>
<dbReference type="EMBL" id="LUEZ02000010">
    <property type="protein sequence ID" value="RDB29176.1"/>
    <property type="molecule type" value="Genomic_DNA"/>
</dbReference>
<keyword evidence="4" id="KW-1185">Reference proteome</keyword>
<evidence type="ECO:0000313" key="4">
    <source>
        <dbReference type="Proteomes" id="UP000076154"/>
    </source>
</evidence>
<dbReference type="PANTHER" id="PTHR48100">
    <property type="entry name" value="BROAD-SPECIFICITY PHOSPHATASE YOR283W-RELATED"/>
    <property type="match status" value="1"/>
</dbReference>
<dbReference type="SUPFAM" id="SSF53254">
    <property type="entry name" value="Phosphoglycerate mutase-like"/>
    <property type="match status" value="1"/>
</dbReference>
<feature type="binding site" evidence="2">
    <location>
        <begin position="95"/>
        <end position="98"/>
    </location>
    <ligand>
        <name>substrate</name>
    </ligand>
</feature>
<dbReference type="STRING" id="39966.A0A369KE20"/>
<dbReference type="CDD" id="cd07067">
    <property type="entry name" value="HP_PGM_like"/>
    <property type="match status" value="1"/>
</dbReference>
<comment type="caution">
    <text evidence="3">The sequence shown here is derived from an EMBL/GenBank/DDBJ whole genome shotgun (WGS) entry which is preliminary data.</text>
</comment>
<organism evidence="3 4">
    <name type="scientific">Hypsizygus marmoreus</name>
    <name type="common">White beech mushroom</name>
    <name type="synonym">Agaricus marmoreus</name>
    <dbReference type="NCBI Taxonomy" id="39966"/>
    <lineage>
        <taxon>Eukaryota</taxon>
        <taxon>Fungi</taxon>
        <taxon>Dikarya</taxon>
        <taxon>Basidiomycota</taxon>
        <taxon>Agaricomycotina</taxon>
        <taxon>Agaricomycetes</taxon>
        <taxon>Agaricomycetidae</taxon>
        <taxon>Agaricales</taxon>
        <taxon>Tricholomatineae</taxon>
        <taxon>Lyophyllaceae</taxon>
        <taxon>Hypsizygus</taxon>
    </lineage>
</organism>
<reference evidence="3" key="1">
    <citation type="submission" date="2018-04" db="EMBL/GenBank/DDBJ databases">
        <title>Whole genome sequencing of Hypsizygus marmoreus.</title>
        <authorList>
            <person name="Choi I.-G."/>
            <person name="Min B."/>
            <person name="Kim J.-G."/>
            <person name="Kim S."/>
            <person name="Oh Y.-L."/>
            <person name="Kong W.-S."/>
            <person name="Park H."/>
            <person name="Jeong J."/>
            <person name="Song E.-S."/>
        </authorList>
    </citation>
    <scope>NUCLEOTIDE SEQUENCE [LARGE SCALE GENOMIC DNA]</scope>
    <source>
        <strain evidence="3">51987-8</strain>
    </source>
</reference>
<dbReference type="Proteomes" id="UP000076154">
    <property type="component" value="Unassembled WGS sequence"/>
</dbReference>
<dbReference type="InterPro" id="IPR013078">
    <property type="entry name" value="His_Pase_superF_clade-1"/>
</dbReference>
<dbReference type="InParanoid" id="A0A369KE20"/>
<sequence>MSRPMPRLFVIRHGETEWSINGRHTGRTDIPLTARGEEQVKGTAQVIVGDGLVVDPKNLCTVFVSPRQRAHKTFHLLFDHLPELPHHVLSEEVREWDYGDYEGLLSSEIKQKNFAWTIWNDGCPGGESVADMEARVDTVVAKVREYHRQYKEDGLNSRDVMIIAHGHFSRVLISRWINFPLRLGTHFNVEPGSVTVLSYNHNSLAEPALNALNLYANVI</sequence>
<dbReference type="InterPro" id="IPR050275">
    <property type="entry name" value="PGM_Phosphatase"/>
</dbReference>
<name>A0A369KE20_HYPMA</name>
<dbReference type="Gene3D" id="3.40.50.1240">
    <property type="entry name" value="Phosphoglycerate mutase-like"/>
    <property type="match status" value="1"/>
</dbReference>
<dbReference type="GO" id="GO:0050278">
    <property type="term" value="F:sedoheptulose-bisphosphatase activity"/>
    <property type="evidence" value="ECO:0007669"/>
    <property type="project" value="TreeGrafter"/>
</dbReference>